<organism evidence="1 2">
    <name type="scientific">Datura stramonium</name>
    <name type="common">Jimsonweed</name>
    <name type="synonym">Common thornapple</name>
    <dbReference type="NCBI Taxonomy" id="4076"/>
    <lineage>
        <taxon>Eukaryota</taxon>
        <taxon>Viridiplantae</taxon>
        <taxon>Streptophyta</taxon>
        <taxon>Embryophyta</taxon>
        <taxon>Tracheophyta</taxon>
        <taxon>Spermatophyta</taxon>
        <taxon>Magnoliopsida</taxon>
        <taxon>eudicotyledons</taxon>
        <taxon>Gunneridae</taxon>
        <taxon>Pentapetalae</taxon>
        <taxon>asterids</taxon>
        <taxon>lamiids</taxon>
        <taxon>Solanales</taxon>
        <taxon>Solanaceae</taxon>
        <taxon>Solanoideae</taxon>
        <taxon>Datureae</taxon>
        <taxon>Datura</taxon>
    </lineage>
</organism>
<feature type="non-terminal residue" evidence="1">
    <location>
        <position position="60"/>
    </location>
</feature>
<dbReference type="EMBL" id="JACEIK010001076">
    <property type="protein sequence ID" value="MCD7465752.1"/>
    <property type="molecule type" value="Genomic_DNA"/>
</dbReference>
<reference evidence="1 2" key="1">
    <citation type="journal article" date="2021" name="BMC Genomics">
        <title>Datura genome reveals duplications of psychoactive alkaloid biosynthetic genes and high mutation rate following tissue culture.</title>
        <authorList>
            <person name="Rajewski A."/>
            <person name="Carter-House D."/>
            <person name="Stajich J."/>
            <person name="Litt A."/>
        </authorList>
    </citation>
    <scope>NUCLEOTIDE SEQUENCE [LARGE SCALE GENOMIC DNA]</scope>
    <source>
        <strain evidence="1">AR-01</strain>
    </source>
</reference>
<evidence type="ECO:0000313" key="1">
    <source>
        <dbReference type="EMBL" id="MCD7465752.1"/>
    </source>
</evidence>
<proteinExistence type="predicted"/>
<accession>A0ABS8T593</accession>
<dbReference type="Proteomes" id="UP000823775">
    <property type="component" value="Unassembled WGS sequence"/>
</dbReference>
<feature type="non-terminal residue" evidence="1">
    <location>
        <position position="1"/>
    </location>
</feature>
<keyword evidence="2" id="KW-1185">Reference proteome</keyword>
<gene>
    <name evidence="1" type="ORF">HAX54_001850</name>
</gene>
<evidence type="ECO:0000313" key="2">
    <source>
        <dbReference type="Proteomes" id="UP000823775"/>
    </source>
</evidence>
<name>A0ABS8T593_DATST</name>
<comment type="caution">
    <text evidence="1">The sequence shown here is derived from an EMBL/GenBank/DDBJ whole genome shotgun (WGS) entry which is preliminary data.</text>
</comment>
<sequence length="60" mass="6996">LDADTILSAETGSEKVIKELGHSRERNGVRRIWSIYRSRERSSCIEEKQNPVHRVSWAEE</sequence>
<protein>
    <submittedName>
        <fullName evidence="1">Uncharacterized protein</fullName>
    </submittedName>
</protein>